<evidence type="ECO:0000313" key="3">
    <source>
        <dbReference type="Proteomes" id="UP001592581"/>
    </source>
</evidence>
<dbReference type="SUPFAM" id="SSF109604">
    <property type="entry name" value="HD-domain/PDEase-like"/>
    <property type="match status" value="1"/>
</dbReference>
<keyword evidence="3" id="KW-1185">Reference proteome</keyword>
<evidence type="ECO:0000313" key="2">
    <source>
        <dbReference type="EMBL" id="MFC1438007.1"/>
    </source>
</evidence>
<dbReference type="Gene3D" id="1.10.3210.10">
    <property type="entry name" value="Hypothetical protein af1432"/>
    <property type="match status" value="1"/>
</dbReference>
<gene>
    <name evidence="2" type="ORF">ABUW04_07020</name>
</gene>
<evidence type="ECO:0008006" key="4">
    <source>
        <dbReference type="Google" id="ProtNLM"/>
    </source>
</evidence>
<sequence length="245" mass="27050">MSSQASQPNASPQGRVASAVLPGRQSMDRDALGWITSRRPFFTAPVPRRARGVTALIPSEAWFCDAARADSIHGVRHNARVSLLAALLAQEHGLDAGFATVLSVAGAVHDCRRHDDRGDPGHGQRAADWFQQHADQVSAVLGVDMAPQWLQPAVLAIALHDIPYPAFTPDQRRAYTHWPHMVDLLKAADCLDRYRLPRTSWWPDPARLRVTVPSWLHPFAFDLMVSSEQARLDGADNRTALSRAH</sequence>
<comment type="caution">
    <text evidence="2">The sequence shown here is derived from an EMBL/GenBank/DDBJ whole genome shotgun (WGS) entry which is preliminary data.</text>
</comment>
<evidence type="ECO:0000256" key="1">
    <source>
        <dbReference type="SAM" id="MobiDB-lite"/>
    </source>
</evidence>
<dbReference type="RefSeq" id="WP_380563599.1">
    <property type="nucleotide sequence ID" value="NZ_JBEUKS010000002.1"/>
</dbReference>
<dbReference type="Proteomes" id="UP001592581">
    <property type="component" value="Unassembled WGS sequence"/>
</dbReference>
<proteinExistence type="predicted"/>
<protein>
    <recommendedName>
        <fullName evidence="4">HD domain-containing protein</fullName>
    </recommendedName>
</protein>
<feature type="region of interest" description="Disordered" evidence="1">
    <location>
        <begin position="1"/>
        <end position="22"/>
    </location>
</feature>
<organism evidence="2 3">
    <name type="scientific">Streptacidiphilus jeojiensis</name>
    <dbReference type="NCBI Taxonomy" id="3229225"/>
    <lineage>
        <taxon>Bacteria</taxon>
        <taxon>Bacillati</taxon>
        <taxon>Actinomycetota</taxon>
        <taxon>Actinomycetes</taxon>
        <taxon>Kitasatosporales</taxon>
        <taxon>Streptomycetaceae</taxon>
        <taxon>Streptacidiphilus</taxon>
    </lineage>
</organism>
<feature type="compositionally biased region" description="Low complexity" evidence="1">
    <location>
        <begin position="1"/>
        <end position="13"/>
    </location>
</feature>
<reference evidence="2 3" key="1">
    <citation type="submission" date="2024-06" db="EMBL/GenBank/DDBJ databases">
        <authorList>
            <person name="Lee S.D."/>
        </authorList>
    </citation>
    <scope>NUCLEOTIDE SEQUENCE [LARGE SCALE GENOMIC DNA]</scope>
    <source>
        <strain evidence="2 3">N1-10</strain>
    </source>
</reference>
<dbReference type="EMBL" id="JBEUKS010000002">
    <property type="protein sequence ID" value="MFC1438007.1"/>
    <property type="molecule type" value="Genomic_DNA"/>
</dbReference>
<accession>A0ABV6XJ35</accession>
<name>A0ABV6XJ35_9ACTN</name>